<evidence type="ECO:0000256" key="1">
    <source>
        <dbReference type="SAM" id="MobiDB-lite"/>
    </source>
</evidence>
<feature type="compositionally biased region" description="Low complexity" evidence="1">
    <location>
        <begin position="1"/>
        <end position="11"/>
    </location>
</feature>
<sequence>MREFGRSSSRAPHPPRSPTKETCCADFQLCARATLELYSQQRVWTSTGIDPSPIRRKMTSRLGSVVRWVNSILDSTWEEKEVEDSRRRSTRDDSTGNEV</sequence>
<organism evidence="2 3">
    <name type="scientific">Plakobranchus ocellatus</name>
    <dbReference type="NCBI Taxonomy" id="259542"/>
    <lineage>
        <taxon>Eukaryota</taxon>
        <taxon>Metazoa</taxon>
        <taxon>Spiralia</taxon>
        <taxon>Lophotrochozoa</taxon>
        <taxon>Mollusca</taxon>
        <taxon>Gastropoda</taxon>
        <taxon>Heterobranchia</taxon>
        <taxon>Euthyneura</taxon>
        <taxon>Panpulmonata</taxon>
        <taxon>Sacoglossa</taxon>
        <taxon>Placobranchoidea</taxon>
        <taxon>Plakobranchidae</taxon>
        <taxon>Plakobranchus</taxon>
    </lineage>
</organism>
<name>A0AAV4DLN2_9GAST</name>
<gene>
    <name evidence="2" type="ORF">PoB_007169800</name>
</gene>
<reference evidence="2 3" key="1">
    <citation type="journal article" date="2021" name="Elife">
        <title>Chloroplast acquisition without the gene transfer in kleptoplastic sea slugs, Plakobranchus ocellatus.</title>
        <authorList>
            <person name="Maeda T."/>
            <person name="Takahashi S."/>
            <person name="Yoshida T."/>
            <person name="Shimamura S."/>
            <person name="Takaki Y."/>
            <person name="Nagai Y."/>
            <person name="Toyoda A."/>
            <person name="Suzuki Y."/>
            <person name="Arimoto A."/>
            <person name="Ishii H."/>
            <person name="Satoh N."/>
            <person name="Nishiyama T."/>
            <person name="Hasebe M."/>
            <person name="Maruyama T."/>
            <person name="Minagawa J."/>
            <person name="Obokata J."/>
            <person name="Shigenobu S."/>
        </authorList>
    </citation>
    <scope>NUCLEOTIDE SEQUENCE [LARGE SCALE GENOMIC DNA]</scope>
</reference>
<evidence type="ECO:0000313" key="3">
    <source>
        <dbReference type="Proteomes" id="UP000735302"/>
    </source>
</evidence>
<comment type="caution">
    <text evidence="2">The sequence shown here is derived from an EMBL/GenBank/DDBJ whole genome shotgun (WGS) entry which is preliminary data.</text>
</comment>
<evidence type="ECO:0000313" key="2">
    <source>
        <dbReference type="EMBL" id="GFO45193.1"/>
    </source>
</evidence>
<feature type="region of interest" description="Disordered" evidence="1">
    <location>
        <begin position="1"/>
        <end position="21"/>
    </location>
</feature>
<keyword evidence="3" id="KW-1185">Reference proteome</keyword>
<protein>
    <submittedName>
        <fullName evidence="2">Uncharacterized protein</fullName>
    </submittedName>
</protein>
<proteinExistence type="predicted"/>
<accession>A0AAV4DLN2</accession>
<dbReference type="EMBL" id="BLXT01008021">
    <property type="protein sequence ID" value="GFO45193.1"/>
    <property type="molecule type" value="Genomic_DNA"/>
</dbReference>
<dbReference type="Proteomes" id="UP000735302">
    <property type="component" value="Unassembled WGS sequence"/>
</dbReference>
<dbReference type="AlphaFoldDB" id="A0AAV4DLN2"/>
<feature type="region of interest" description="Disordered" evidence="1">
    <location>
        <begin position="79"/>
        <end position="99"/>
    </location>
</feature>